<dbReference type="InterPro" id="IPR029154">
    <property type="entry name" value="HIBADH-like_NADP-bd"/>
</dbReference>
<feature type="domain" description="6-phosphogluconate dehydrogenase NADP-binding" evidence="4">
    <location>
        <begin position="6"/>
        <end position="164"/>
    </location>
</feature>
<evidence type="ECO:0000259" key="5">
    <source>
        <dbReference type="Pfam" id="PF14833"/>
    </source>
</evidence>
<evidence type="ECO:0000259" key="4">
    <source>
        <dbReference type="Pfam" id="PF03446"/>
    </source>
</evidence>
<organism evidence="6 7">
    <name type="scientific">Pseudohoeflea coraliihabitans</name>
    <dbReference type="NCBI Taxonomy" id="2860393"/>
    <lineage>
        <taxon>Bacteria</taxon>
        <taxon>Pseudomonadati</taxon>
        <taxon>Pseudomonadota</taxon>
        <taxon>Alphaproteobacteria</taxon>
        <taxon>Hyphomicrobiales</taxon>
        <taxon>Rhizobiaceae</taxon>
        <taxon>Pseudohoeflea</taxon>
    </lineage>
</organism>
<dbReference type="PIRSF" id="PIRSF000103">
    <property type="entry name" value="HIBADH"/>
    <property type="match status" value="1"/>
</dbReference>
<dbReference type="InterPro" id="IPR015815">
    <property type="entry name" value="HIBADH-related"/>
</dbReference>
<dbReference type="PANTHER" id="PTHR43060:SF15">
    <property type="entry name" value="3-HYDROXYISOBUTYRATE DEHYDROGENASE-LIKE 1, MITOCHONDRIAL-RELATED"/>
    <property type="match status" value="1"/>
</dbReference>
<comment type="caution">
    <text evidence="6">The sequence shown here is derived from an EMBL/GenBank/DDBJ whole genome shotgun (WGS) entry which is preliminary data.</text>
</comment>
<proteinExistence type="predicted"/>
<reference evidence="6" key="1">
    <citation type="submission" date="2021-07" db="EMBL/GenBank/DDBJ databases">
        <title>Pseudohoeflea marina sp. nov. a polyhydroxyalcanoate-producing bacterium.</title>
        <authorList>
            <person name="Zheng W."/>
            <person name="Yu S."/>
            <person name="Huang Y."/>
        </authorList>
    </citation>
    <scope>NUCLEOTIDE SEQUENCE</scope>
    <source>
        <strain evidence="6">DP4N28-3</strain>
    </source>
</reference>
<evidence type="ECO:0000256" key="3">
    <source>
        <dbReference type="SAM" id="SignalP"/>
    </source>
</evidence>
<gene>
    <name evidence="6" type="ORF">KY465_12955</name>
</gene>
<feature type="domain" description="3-hydroxyisobutyrate dehydrogenase-like NAD-binding" evidence="5">
    <location>
        <begin position="167"/>
        <end position="275"/>
    </location>
</feature>
<keyword evidence="7" id="KW-1185">Reference proteome</keyword>
<evidence type="ECO:0000256" key="1">
    <source>
        <dbReference type="ARBA" id="ARBA00023002"/>
    </source>
</evidence>
<keyword evidence="2" id="KW-0520">NAD</keyword>
<dbReference type="PANTHER" id="PTHR43060">
    <property type="entry name" value="3-HYDROXYISOBUTYRATE DEHYDROGENASE-LIKE 1, MITOCHONDRIAL-RELATED"/>
    <property type="match status" value="1"/>
</dbReference>
<evidence type="ECO:0000313" key="6">
    <source>
        <dbReference type="EMBL" id="MBW3098189.1"/>
    </source>
</evidence>
<name>A0ABS6WT09_9HYPH</name>
<accession>A0ABS6WT09</accession>
<dbReference type="EMBL" id="JAHWQX010000003">
    <property type="protein sequence ID" value="MBW3098189.1"/>
    <property type="molecule type" value="Genomic_DNA"/>
</dbReference>
<feature type="chain" id="PRO_5045131162" evidence="3">
    <location>
        <begin position="25"/>
        <end position="293"/>
    </location>
</feature>
<keyword evidence="1" id="KW-0560">Oxidoreductase</keyword>
<evidence type="ECO:0000256" key="2">
    <source>
        <dbReference type="ARBA" id="ARBA00023027"/>
    </source>
</evidence>
<sequence>MSVKSVAVIGVGAMGAPMAMNIHAAGFTLTVCDRSPEALAPFSEKGIATTDSAAACANCDVVIILVATPDQARSVLFGEGGVISGLGDAKPMIVLMGTLAPDSMQDFARQIEPYGLAIIDAPISGGVVKAREGTLAIIMGGAREDCDAVRPLMQAMGEKIFYCGALGSGQATKIVNNLVGISILMTAAEAYRIGLDNGLFLPEAMEVFEAGTGRNFLTAGPNDAAEAYTAWASTRRDFDSLQSILRKDIDLALSIGENSGPLPMTHALKKMLAGVGDETYETWSVVAGADRKS</sequence>
<feature type="signal peptide" evidence="3">
    <location>
        <begin position="1"/>
        <end position="24"/>
    </location>
</feature>
<dbReference type="Pfam" id="PF14833">
    <property type="entry name" value="NAD_binding_11"/>
    <property type="match status" value="1"/>
</dbReference>
<dbReference type="Proteomes" id="UP001430804">
    <property type="component" value="Unassembled WGS sequence"/>
</dbReference>
<protein>
    <submittedName>
        <fullName evidence="6">NAD(P)-dependent oxidoreductase</fullName>
    </submittedName>
</protein>
<dbReference type="Pfam" id="PF03446">
    <property type="entry name" value="NAD_binding_2"/>
    <property type="match status" value="1"/>
</dbReference>
<keyword evidence="3" id="KW-0732">Signal</keyword>
<evidence type="ECO:0000313" key="7">
    <source>
        <dbReference type="Proteomes" id="UP001430804"/>
    </source>
</evidence>
<dbReference type="InterPro" id="IPR006115">
    <property type="entry name" value="6PGDH_NADP-bd"/>
</dbReference>